<evidence type="ECO:0000256" key="3">
    <source>
        <dbReference type="ARBA" id="ARBA00022516"/>
    </source>
</evidence>
<keyword evidence="8" id="KW-0443">Lipid metabolism</keyword>
<dbReference type="GO" id="GO:0006640">
    <property type="term" value="P:monoacylglycerol biosynthetic process"/>
    <property type="evidence" value="ECO:0007669"/>
    <property type="project" value="Ensembl"/>
</dbReference>
<dbReference type="EC" id="2.3.1.-" evidence="11"/>
<name>A0A8C9E0C6_PHOSS</name>
<comment type="caution">
    <text evidence="11">Lacks conserved residue(s) required for the propagation of feature annotation.</text>
</comment>
<gene>
    <name evidence="12" type="primary">MOGAT3</name>
</gene>
<reference evidence="12" key="2">
    <citation type="submission" date="2025-08" db="UniProtKB">
        <authorList>
            <consortium name="Ensembl"/>
        </authorList>
    </citation>
    <scope>IDENTIFICATION</scope>
</reference>
<evidence type="ECO:0000256" key="1">
    <source>
        <dbReference type="ARBA" id="ARBA00004477"/>
    </source>
</evidence>
<dbReference type="AlphaFoldDB" id="A0A8C9E0C6"/>
<dbReference type="GeneTree" id="ENSGT01030000234582"/>
<accession>A0A8C9E0C6</accession>
<sequence>MGVSTAPPPSRSMKTLKKRRLEVLSACYTERLLSFFFPMFPPGPFCSLLFLLFTSLWYFSVLYLVWFFLDRDTHPAPQVRGRRSEWMRNCTVWKHLRDYFPIKATVELPPDRNYLLVAHPHGIMAMGILCNFSTESSSFSQQFPRLRPLTAMLNGLFHFPVYRGCSVNRQSLAFILSQPHVGQSLYAIPGEHCLTVQNRKGFVHLALRHVTSLVPVYSFGENDIFRVKAFMLGFKKLLGFSPCIFWGCGLFSADSWGLGPFSRPMTTVVGCPIPVPQCLGPTEEQVDHSHVLYVKALEQLFDEHKESCSVPASTRPTFI</sequence>
<evidence type="ECO:0000256" key="8">
    <source>
        <dbReference type="ARBA" id="ARBA00023098"/>
    </source>
</evidence>
<keyword evidence="4 11" id="KW-0808">Transferase</keyword>
<evidence type="ECO:0000313" key="13">
    <source>
        <dbReference type="Proteomes" id="UP000694554"/>
    </source>
</evidence>
<feature type="transmembrane region" description="Helical" evidence="11">
    <location>
        <begin position="47"/>
        <end position="69"/>
    </location>
</feature>
<evidence type="ECO:0000256" key="5">
    <source>
        <dbReference type="ARBA" id="ARBA00022692"/>
    </source>
</evidence>
<evidence type="ECO:0000256" key="9">
    <source>
        <dbReference type="ARBA" id="ARBA00023136"/>
    </source>
</evidence>
<evidence type="ECO:0000256" key="4">
    <source>
        <dbReference type="ARBA" id="ARBA00022679"/>
    </source>
</evidence>
<evidence type="ECO:0000256" key="11">
    <source>
        <dbReference type="RuleBase" id="RU367023"/>
    </source>
</evidence>
<evidence type="ECO:0000313" key="12">
    <source>
        <dbReference type="Ensembl" id="ENSPSNP00000010010.1"/>
    </source>
</evidence>
<evidence type="ECO:0000256" key="6">
    <source>
        <dbReference type="ARBA" id="ARBA00022824"/>
    </source>
</evidence>
<comment type="subcellular location">
    <subcellularLocation>
        <location evidence="1 11">Endoplasmic reticulum membrane</location>
        <topology evidence="1 11">Multi-pass membrane protein</topology>
    </subcellularLocation>
</comment>
<keyword evidence="7 11" id="KW-1133">Transmembrane helix</keyword>
<comment type="similarity">
    <text evidence="2 11">Belongs to the diacylglycerol acyltransferase family.</text>
</comment>
<dbReference type="GO" id="GO:1990578">
    <property type="term" value="C:perinuclear endoplasmic reticulum membrane"/>
    <property type="evidence" value="ECO:0007669"/>
    <property type="project" value="Ensembl"/>
</dbReference>
<keyword evidence="10" id="KW-0012">Acyltransferase</keyword>
<evidence type="ECO:0000256" key="7">
    <source>
        <dbReference type="ARBA" id="ARBA00022989"/>
    </source>
</evidence>
<dbReference type="GO" id="GO:0003846">
    <property type="term" value="F:2-acylglycerol O-acyltransferase activity"/>
    <property type="evidence" value="ECO:0007669"/>
    <property type="project" value="Ensembl"/>
</dbReference>
<organism evidence="12 13">
    <name type="scientific">Phocoena sinus</name>
    <name type="common">Vaquita</name>
    <dbReference type="NCBI Taxonomy" id="42100"/>
    <lineage>
        <taxon>Eukaryota</taxon>
        <taxon>Metazoa</taxon>
        <taxon>Chordata</taxon>
        <taxon>Craniata</taxon>
        <taxon>Vertebrata</taxon>
        <taxon>Euteleostomi</taxon>
        <taxon>Mammalia</taxon>
        <taxon>Eutheria</taxon>
        <taxon>Laurasiatheria</taxon>
        <taxon>Artiodactyla</taxon>
        <taxon>Whippomorpha</taxon>
        <taxon>Cetacea</taxon>
        <taxon>Odontoceti</taxon>
        <taxon>Phocoenidae</taxon>
        <taxon>Phocoena</taxon>
    </lineage>
</organism>
<keyword evidence="9 11" id="KW-0472">Membrane</keyword>
<reference evidence="12" key="3">
    <citation type="submission" date="2025-09" db="UniProtKB">
        <authorList>
            <consortium name="Ensembl"/>
        </authorList>
    </citation>
    <scope>IDENTIFICATION</scope>
</reference>
<dbReference type="PANTHER" id="PTHR12317:SF36">
    <property type="entry name" value="2-ACYLGLYCEROL O-ACYLTRANSFERASE 3"/>
    <property type="match status" value="1"/>
</dbReference>
<dbReference type="InterPro" id="IPR007130">
    <property type="entry name" value="DAGAT"/>
</dbReference>
<protein>
    <recommendedName>
        <fullName evidence="11">Acyltransferase</fullName>
        <ecNumber evidence="11">2.3.1.-</ecNumber>
    </recommendedName>
</protein>
<keyword evidence="5 11" id="KW-0812">Transmembrane</keyword>
<dbReference type="Ensembl" id="ENSPSNT00000011327.1">
    <property type="protein sequence ID" value="ENSPSNP00000010010.1"/>
    <property type="gene ID" value="ENSPSNG00000007379.1"/>
</dbReference>
<dbReference type="CDD" id="cd07987">
    <property type="entry name" value="LPLAT_MGAT-like"/>
    <property type="match status" value="1"/>
</dbReference>
<keyword evidence="3" id="KW-0444">Lipid biosynthesis</keyword>
<dbReference type="Pfam" id="PF03982">
    <property type="entry name" value="DAGAT"/>
    <property type="match status" value="1"/>
</dbReference>
<dbReference type="GO" id="GO:0019432">
    <property type="term" value="P:triglyceride biosynthetic process"/>
    <property type="evidence" value="ECO:0007669"/>
    <property type="project" value="Ensembl"/>
</dbReference>
<evidence type="ECO:0000256" key="10">
    <source>
        <dbReference type="ARBA" id="ARBA00023315"/>
    </source>
</evidence>
<dbReference type="PANTHER" id="PTHR12317">
    <property type="entry name" value="DIACYLGLYCEROL O-ACYLTRANSFERASE"/>
    <property type="match status" value="1"/>
</dbReference>
<dbReference type="GO" id="GO:0004144">
    <property type="term" value="F:diacylglycerol O-acyltransferase activity"/>
    <property type="evidence" value="ECO:0007669"/>
    <property type="project" value="Ensembl"/>
</dbReference>
<dbReference type="Proteomes" id="UP000694554">
    <property type="component" value="Chromosome 15"/>
</dbReference>
<reference evidence="12" key="1">
    <citation type="submission" date="2019-08" db="EMBL/GenBank/DDBJ databases">
        <title>Phocoena sinus (Vaquita) genome, mPhoSin1, primary haplotype.</title>
        <authorList>
            <person name="Morin P."/>
            <person name="Mountcastle J."/>
            <person name="Fungtammasan C."/>
            <person name="Rhie A."/>
            <person name="Rojas-Bracho L."/>
            <person name="Smith C.R."/>
            <person name="Taylor B.L."/>
            <person name="Gulland F.M.D."/>
            <person name="Musser W."/>
            <person name="Houck M."/>
            <person name="Haase B."/>
            <person name="Paez S."/>
            <person name="Howe K."/>
            <person name="Torrance J."/>
            <person name="Formenti G."/>
            <person name="Phillippy A."/>
            <person name="Ryder O."/>
            <person name="Jarvis E.D."/>
            <person name="Fedrigo O."/>
        </authorList>
    </citation>
    <scope>NUCLEOTIDE SEQUENCE [LARGE SCALE GENOMIC DNA]</scope>
</reference>
<keyword evidence="6 11" id="KW-0256">Endoplasmic reticulum</keyword>
<keyword evidence="13" id="KW-1185">Reference proteome</keyword>
<evidence type="ECO:0000256" key="2">
    <source>
        <dbReference type="ARBA" id="ARBA00005420"/>
    </source>
</evidence>
<proteinExistence type="inferred from homology"/>